<keyword evidence="1" id="KW-0812">Transmembrane</keyword>
<proteinExistence type="predicted"/>
<organism evidence="2 3">
    <name type="scientific">Glycine soja</name>
    <name type="common">Wild soybean</name>
    <dbReference type="NCBI Taxonomy" id="3848"/>
    <lineage>
        <taxon>Eukaryota</taxon>
        <taxon>Viridiplantae</taxon>
        <taxon>Streptophyta</taxon>
        <taxon>Embryophyta</taxon>
        <taxon>Tracheophyta</taxon>
        <taxon>Spermatophyta</taxon>
        <taxon>Magnoliopsida</taxon>
        <taxon>eudicotyledons</taxon>
        <taxon>Gunneridae</taxon>
        <taxon>Pentapetalae</taxon>
        <taxon>rosids</taxon>
        <taxon>fabids</taxon>
        <taxon>Fabales</taxon>
        <taxon>Fabaceae</taxon>
        <taxon>Papilionoideae</taxon>
        <taxon>50 kb inversion clade</taxon>
        <taxon>NPAAA clade</taxon>
        <taxon>indigoferoid/millettioid clade</taxon>
        <taxon>Phaseoleae</taxon>
        <taxon>Glycine</taxon>
        <taxon>Glycine subgen. Soja</taxon>
    </lineage>
</organism>
<evidence type="ECO:0000313" key="3">
    <source>
        <dbReference type="Proteomes" id="UP000289340"/>
    </source>
</evidence>
<sequence length="164" mass="19610">MLEFVANTLYWYRPNPFLRNQNLKEDLVISSRNLCRPHSLVIRGLKFCFWSFNHIYPQSVTPQAGLKIIQLYLEGYRQHWKLSFEKDTVSRGGWIMFSLFCMTEVLLTFPSYLTWWQETRRNYSCRPRTKKQGMTQKLKISSKHVAREERREGSPLSCFIYPAT</sequence>
<accession>A0A445LD75</accession>
<reference evidence="2 3" key="1">
    <citation type="submission" date="2018-09" db="EMBL/GenBank/DDBJ databases">
        <title>A high-quality reference genome of wild soybean provides a powerful tool to mine soybean genomes.</title>
        <authorList>
            <person name="Xie M."/>
            <person name="Chung C.Y.L."/>
            <person name="Li M.-W."/>
            <person name="Wong F.-L."/>
            <person name="Chan T.-F."/>
            <person name="Lam H.-M."/>
        </authorList>
    </citation>
    <scope>NUCLEOTIDE SEQUENCE [LARGE SCALE GENOMIC DNA]</scope>
    <source>
        <strain evidence="3">cv. W05</strain>
        <tissue evidence="2">Hypocotyl of etiolated seedlings</tissue>
    </source>
</reference>
<feature type="transmembrane region" description="Helical" evidence="1">
    <location>
        <begin position="94"/>
        <end position="116"/>
    </location>
</feature>
<name>A0A445LD75_GLYSO</name>
<gene>
    <name evidence="2" type="ORF">D0Y65_007477</name>
</gene>
<dbReference type="AlphaFoldDB" id="A0A445LD75"/>
<keyword evidence="1" id="KW-1133">Transmembrane helix</keyword>
<keyword evidence="1" id="KW-0472">Membrane</keyword>
<protein>
    <submittedName>
        <fullName evidence="2">Thioredoxin-like protein AAED1, chloroplastic isoform B</fullName>
    </submittedName>
</protein>
<keyword evidence="3" id="KW-1185">Reference proteome</keyword>
<comment type="caution">
    <text evidence="2">The sequence shown here is derived from an EMBL/GenBank/DDBJ whole genome shotgun (WGS) entry which is preliminary data.</text>
</comment>
<evidence type="ECO:0000256" key="1">
    <source>
        <dbReference type="SAM" id="Phobius"/>
    </source>
</evidence>
<dbReference type="EMBL" id="QZWG01000003">
    <property type="protein sequence ID" value="RZC21223.1"/>
    <property type="molecule type" value="Genomic_DNA"/>
</dbReference>
<evidence type="ECO:0000313" key="2">
    <source>
        <dbReference type="EMBL" id="RZC21223.1"/>
    </source>
</evidence>
<dbReference type="Proteomes" id="UP000289340">
    <property type="component" value="Chromosome 3"/>
</dbReference>